<dbReference type="PANTHER" id="PTHR37305:SF1">
    <property type="entry name" value="MEMBRANE PROTEIN"/>
    <property type="match status" value="1"/>
</dbReference>
<comment type="caution">
    <text evidence="2">The sequence shown here is derived from an EMBL/GenBank/DDBJ whole genome shotgun (WGS) entry which is preliminary data.</text>
</comment>
<name>A0A0A2G4L1_9PORP</name>
<evidence type="ECO:0000313" key="3">
    <source>
        <dbReference type="Proteomes" id="UP000030134"/>
    </source>
</evidence>
<dbReference type="AlphaFoldDB" id="A0A0A2G4L1"/>
<keyword evidence="1" id="KW-1133">Transmembrane helix</keyword>
<accession>A0A0A2G4L1</accession>
<keyword evidence="1" id="KW-0472">Membrane</keyword>
<keyword evidence="1" id="KW-0812">Transmembrane</keyword>
<dbReference type="Proteomes" id="UP000030134">
    <property type="component" value="Unassembled WGS sequence"/>
</dbReference>
<gene>
    <name evidence="2" type="ORF">HQ36_08150</name>
</gene>
<sequence>MKQQIRALQAELIKIKCSKIIWATFIAFALAPIMGAVCIFIIQGGEALGKTGTLVAKAKAMNFEANWESYFDILTQAVSVGGILVFGFVASWIFGREYSDGTAKDLLSLPTSRTQILNAKFILFVLWCFLLVLSNLLLAFVFGTLLQLPPSGSGWLLQSLGDYFFTTVLTIIIGFPIAFFALWSKGYLAPLGFVVLTLVFAQVIAATGYGSYFPWSVPALYSGVGGEYKILIDNYSYGILVLTSIAGYIATVMYWNYADQTK</sequence>
<feature type="transmembrane region" description="Helical" evidence="1">
    <location>
        <begin position="73"/>
        <end position="94"/>
    </location>
</feature>
<feature type="transmembrane region" description="Helical" evidence="1">
    <location>
        <begin position="163"/>
        <end position="184"/>
    </location>
</feature>
<keyword evidence="3" id="KW-1185">Reference proteome</keyword>
<dbReference type="OrthoDB" id="4336274at2"/>
<feature type="transmembrane region" description="Helical" evidence="1">
    <location>
        <begin position="121"/>
        <end position="143"/>
    </location>
</feature>
<proteinExistence type="predicted"/>
<evidence type="ECO:0000256" key="1">
    <source>
        <dbReference type="SAM" id="Phobius"/>
    </source>
</evidence>
<dbReference type="eggNOG" id="COG1277">
    <property type="taxonomic scope" value="Bacteria"/>
</dbReference>
<feature type="transmembrane region" description="Helical" evidence="1">
    <location>
        <begin position="20"/>
        <end position="42"/>
    </location>
</feature>
<feature type="transmembrane region" description="Helical" evidence="1">
    <location>
        <begin position="191"/>
        <end position="215"/>
    </location>
</feature>
<dbReference type="PANTHER" id="PTHR37305">
    <property type="entry name" value="INTEGRAL MEMBRANE PROTEIN-RELATED"/>
    <property type="match status" value="1"/>
</dbReference>
<dbReference type="STRING" id="266762.HQ36_08150"/>
<dbReference type="Pfam" id="PF12730">
    <property type="entry name" value="ABC2_membrane_4"/>
    <property type="match status" value="1"/>
</dbReference>
<reference evidence="2 3" key="1">
    <citation type="submission" date="2014-08" db="EMBL/GenBank/DDBJ databases">
        <title>Porphyromonas gingivicanis strain:COT-022_OH1391 Genome sequencing.</title>
        <authorList>
            <person name="Wallis C."/>
            <person name="Deusch O."/>
            <person name="O'Flynn C."/>
            <person name="Davis I."/>
            <person name="Jospin G."/>
            <person name="Darling A.E."/>
            <person name="Coil D.A."/>
            <person name="Alexiev A."/>
            <person name="Horsfall A."/>
            <person name="Kirkwood N."/>
            <person name="Harris S."/>
            <person name="Eisen J.A."/>
        </authorList>
    </citation>
    <scope>NUCLEOTIDE SEQUENCE [LARGE SCALE GENOMIC DNA]</scope>
    <source>
        <strain evidence="3">COT-022 OH1391</strain>
    </source>
</reference>
<protein>
    <submittedName>
        <fullName evidence="2">Bacitracin ABC transporter permease</fullName>
    </submittedName>
</protein>
<feature type="transmembrane region" description="Helical" evidence="1">
    <location>
        <begin position="235"/>
        <end position="257"/>
    </location>
</feature>
<dbReference type="EMBL" id="JQZW01000015">
    <property type="protein sequence ID" value="KGN97300.1"/>
    <property type="molecule type" value="Genomic_DNA"/>
</dbReference>
<evidence type="ECO:0000313" key="2">
    <source>
        <dbReference type="EMBL" id="KGN97300.1"/>
    </source>
</evidence>
<organism evidence="2 3">
    <name type="scientific">Porphyromonas gingivicanis</name>
    <dbReference type="NCBI Taxonomy" id="266762"/>
    <lineage>
        <taxon>Bacteria</taxon>
        <taxon>Pseudomonadati</taxon>
        <taxon>Bacteroidota</taxon>
        <taxon>Bacteroidia</taxon>
        <taxon>Bacteroidales</taxon>
        <taxon>Porphyromonadaceae</taxon>
        <taxon>Porphyromonas</taxon>
    </lineage>
</organism>
<dbReference type="RefSeq" id="WP_036884954.1">
    <property type="nucleotide sequence ID" value="NZ_JQZW01000015.1"/>
</dbReference>